<organism evidence="1 2">
    <name type="scientific">Giardia duodenalis assemblage B</name>
    <dbReference type="NCBI Taxonomy" id="1394984"/>
    <lineage>
        <taxon>Eukaryota</taxon>
        <taxon>Metamonada</taxon>
        <taxon>Diplomonadida</taxon>
        <taxon>Hexamitidae</taxon>
        <taxon>Giardiinae</taxon>
        <taxon>Giardia</taxon>
    </lineage>
</organism>
<dbReference type="Proteomes" id="UP000070089">
    <property type="component" value="Unassembled WGS sequence"/>
</dbReference>
<protein>
    <submittedName>
        <fullName evidence="1">Fibrillarin</fullName>
    </submittedName>
</protein>
<reference evidence="1 2" key="1">
    <citation type="journal article" date="2015" name="Mol. Biochem. Parasitol.">
        <title>Identification of polymorphic genes for use in assemblage B genotyping assays through comparative genomics of multiple assemblage B Giardia duodenalis isolates.</title>
        <authorList>
            <person name="Wielinga C."/>
            <person name="Thompson R.C."/>
            <person name="Monis P."/>
            <person name="Ryan U."/>
        </authorList>
    </citation>
    <scope>NUCLEOTIDE SEQUENCE [LARGE SCALE GENOMIC DNA]</scope>
    <source>
        <strain evidence="1 2">BAH15c1</strain>
    </source>
</reference>
<comment type="caution">
    <text evidence="1">The sequence shown here is derived from an EMBL/GenBank/DDBJ whole genome shotgun (WGS) entry which is preliminary data.</text>
</comment>
<dbReference type="AlphaFoldDB" id="A0A132NMC5"/>
<dbReference type="EMBL" id="JXTI01000258">
    <property type="protein sequence ID" value="KWX11188.1"/>
    <property type="molecule type" value="Genomic_DNA"/>
</dbReference>
<accession>A0A132NMC5</accession>
<name>A0A132NMC5_GIAIN</name>
<sequence>MRILFPILVSRCNLDPSNTNISETRSVSLRTKAYL</sequence>
<proteinExistence type="predicted"/>
<dbReference type="VEuPathDB" id="GiardiaDB:QR46_4859"/>
<evidence type="ECO:0000313" key="1">
    <source>
        <dbReference type="EMBL" id="KWX11188.1"/>
    </source>
</evidence>
<gene>
    <name evidence="1" type="ORF">QR46_4859</name>
</gene>
<evidence type="ECO:0000313" key="2">
    <source>
        <dbReference type="Proteomes" id="UP000070089"/>
    </source>
</evidence>